<keyword evidence="4" id="KW-1185">Reference proteome</keyword>
<evidence type="ECO:0000313" key="3">
    <source>
        <dbReference type="EMBL" id="KAG9335021.1"/>
    </source>
</evidence>
<organism evidence="3 4">
    <name type="scientific">Albula glossodonta</name>
    <name type="common">roundjaw bonefish</name>
    <dbReference type="NCBI Taxonomy" id="121402"/>
    <lineage>
        <taxon>Eukaryota</taxon>
        <taxon>Metazoa</taxon>
        <taxon>Chordata</taxon>
        <taxon>Craniata</taxon>
        <taxon>Vertebrata</taxon>
        <taxon>Euteleostomi</taxon>
        <taxon>Actinopterygii</taxon>
        <taxon>Neopterygii</taxon>
        <taxon>Teleostei</taxon>
        <taxon>Albuliformes</taxon>
        <taxon>Albulidae</taxon>
        <taxon>Albula</taxon>
    </lineage>
</organism>
<dbReference type="InterPro" id="IPR007110">
    <property type="entry name" value="Ig-like_dom"/>
</dbReference>
<dbReference type="GO" id="GO:0038023">
    <property type="term" value="F:signaling receptor activity"/>
    <property type="evidence" value="ECO:0007669"/>
    <property type="project" value="InterPro"/>
</dbReference>
<dbReference type="InterPro" id="IPR039257">
    <property type="entry name" value="BTLA"/>
</dbReference>
<protein>
    <recommendedName>
        <fullName evidence="2">Ig-like domain-containing protein</fullName>
    </recommendedName>
</protein>
<dbReference type="SUPFAM" id="SSF48726">
    <property type="entry name" value="Immunoglobulin"/>
    <property type="match status" value="1"/>
</dbReference>
<dbReference type="InterPro" id="IPR013783">
    <property type="entry name" value="Ig-like_fold"/>
</dbReference>
<dbReference type="AlphaFoldDB" id="A0A8T2N8N4"/>
<feature type="chain" id="PRO_5035746227" description="Ig-like domain-containing protein" evidence="1">
    <location>
        <begin position="27"/>
        <end position="278"/>
    </location>
</feature>
<dbReference type="PANTHER" id="PTHR37996">
    <property type="entry name" value="B- AND T-LYMPHOCYTE ATTENUATOR"/>
    <property type="match status" value="1"/>
</dbReference>
<accession>A0A8T2N8N4</accession>
<keyword evidence="1" id="KW-0732">Signal</keyword>
<name>A0A8T2N8N4_9TELE</name>
<dbReference type="PROSITE" id="PS50835">
    <property type="entry name" value="IG_LIKE"/>
    <property type="match status" value="1"/>
</dbReference>
<proteinExistence type="predicted"/>
<feature type="domain" description="Ig-like" evidence="2">
    <location>
        <begin position="61"/>
        <end position="132"/>
    </location>
</feature>
<evidence type="ECO:0000313" key="4">
    <source>
        <dbReference type="Proteomes" id="UP000824540"/>
    </source>
</evidence>
<comment type="caution">
    <text evidence="3">The sequence shown here is derived from an EMBL/GenBank/DDBJ whole genome shotgun (WGS) entry which is preliminary data.</text>
</comment>
<sequence length="278" mass="30378">MRPRLDWTGLVLSLFLLISVRGHAQGQGTECSVDIRVRRNTNFEQVATKSLKITCPVQNCGQTIDVTWCKVQGNNCNPLNITNGITVGWEKLEQEMPEWFLAFASIKVEDSGKYRCRLSGDKMAVGHNIGITVTAANASDSLENAVANSSSSSTAGNEGTTQDLSWLPYIYICTGMVVVVTMYKDPKICNGFPHPDLTATRSPYNGHATPGGAPPIRTNIANQTAVEMDSSSIHDDDSYRSDRTIIYAALNHRAPQQGPVRTSVAMEEFSEYAAIRVC</sequence>
<dbReference type="PANTHER" id="PTHR37996:SF1">
    <property type="entry name" value="B- AND T-LYMPHOCYTE ATTENUATOR"/>
    <property type="match status" value="1"/>
</dbReference>
<reference evidence="3" key="1">
    <citation type="thesis" date="2021" institute="BYU ScholarsArchive" country="Provo, UT, USA">
        <title>Applications of and Algorithms for Genome Assembly and Genomic Analyses with an Emphasis on Marine Teleosts.</title>
        <authorList>
            <person name="Pickett B.D."/>
        </authorList>
    </citation>
    <scope>NUCLEOTIDE SEQUENCE</scope>
    <source>
        <strain evidence="3">HI-2016</strain>
    </source>
</reference>
<evidence type="ECO:0000256" key="1">
    <source>
        <dbReference type="SAM" id="SignalP"/>
    </source>
</evidence>
<dbReference type="EMBL" id="JAFBMS010000131">
    <property type="protein sequence ID" value="KAG9335021.1"/>
    <property type="molecule type" value="Genomic_DNA"/>
</dbReference>
<evidence type="ECO:0000259" key="2">
    <source>
        <dbReference type="PROSITE" id="PS50835"/>
    </source>
</evidence>
<dbReference type="GO" id="GO:0002768">
    <property type="term" value="P:immune response-regulating cell surface receptor signaling pathway"/>
    <property type="evidence" value="ECO:0007669"/>
    <property type="project" value="InterPro"/>
</dbReference>
<dbReference type="OrthoDB" id="9947981at2759"/>
<dbReference type="Gene3D" id="2.60.40.10">
    <property type="entry name" value="Immunoglobulins"/>
    <property type="match status" value="1"/>
</dbReference>
<dbReference type="Proteomes" id="UP000824540">
    <property type="component" value="Unassembled WGS sequence"/>
</dbReference>
<feature type="signal peptide" evidence="1">
    <location>
        <begin position="1"/>
        <end position="26"/>
    </location>
</feature>
<dbReference type="InterPro" id="IPR036179">
    <property type="entry name" value="Ig-like_dom_sf"/>
</dbReference>
<dbReference type="GO" id="GO:0005886">
    <property type="term" value="C:plasma membrane"/>
    <property type="evidence" value="ECO:0007669"/>
    <property type="project" value="InterPro"/>
</dbReference>
<gene>
    <name evidence="3" type="ORF">JZ751_006162</name>
</gene>